<keyword evidence="3" id="KW-1185">Reference proteome</keyword>
<protein>
    <submittedName>
        <fullName evidence="2">Flagellar export chaperone FlgN</fullName>
    </submittedName>
</protein>
<organism evidence="2 3">
    <name type="scientific">Marinitoga aeolica</name>
    <dbReference type="NCBI Taxonomy" id="2809031"/>
    <lineage>
        <taxon>Bacteria</taxon>
        <taxon>Thermotogati</taxon>
        <taxon>Thermotogota</taxon>
        <taxon>Thermotogae</taxon>
        <taxon>Petrotogales</taxon>
        <taxon>Petrotogaceae</taxon>
        <taxon>Marinitoga</taxon>
    </lineage>
</organism>
<reference evidence="2 3" key="1">
    <citation type="submission" date="2021-02" db="EMBL/GenBank/DDBJ databases">
        <title>Characterization of Marinitoga sp. nov. str. BP5-C20A.</title>
        <authorList>
            <person name="Erauso G."/>
            <person name="Postec A."/>
        </authorList>
    </citation>
    <scope>NUCLEOTIDE SEQUENCE [LARGE SCALE GENOMIC DNA]</scope>
    <source>
        <strain evidence="2 3">BP5-C20A</strain>
    </source>
</reference>
<dbReference type="Gene3D" id="1.20.58.300">
    <property type="entry name" value="FlgN-like"/>
    <property type="match status" value="1"/>
</dbReference>
<dbReference type="EMBL" id="CP069362">
    <property type="protein sequence ID" value="WGS64234.1"/>
    <property type="molecule type" value="Genomic_DNA"/>
</dbReference>
<evidence type="ECO:0000313" key="3">
    <source>
        <dbReference type="Proteomes" id="UP001232493"/>
    </source>
</evidence>
<dbReference type="SUPFAM" id="SSF140566">
    <property type="entry name" value="FlgN-like"/>
    <property type="match status" value="1"/>
</dbReference>
<proteinExistence type="predicted"/>
<keyword evidence="2" id="KW-0969">Cilium</keyword>
<keyword evidence="2" id="KW-0282">Flagellum</keyword>
<dbReference type="RefSeq" id="WP_280997720.1">
    <property type="nucleotide sequence ID" value="NZ_CP069362.1"/>
</dbReference>
<keyword evidence="1" id="KW-1005">Bacterial flagellum biogenesis</keyword>
<sequence length="160" mass="18778">MPDINIKSIIHEELNILVDLFYFMEKLRKGILNSDDVKSLNFVVSKISENALKLSRIEKQRIELFEKIAIESKIKNTLKDFIKYFSSVDNEFVDMLRELEKKLVEVSSLNNILKDLLKAKLEYNDILIKLFIEPKNNVPVYNKNGLYNKPIEQGKTNWRG</sequence>
<gene>
    <name evidence="2" type="primary">flgN</name>
    <name evidence="2" type="ORF">JRV97_07570</name>
</gene>
<dbReference type="Pfam" id="PF05130">
    <property type="entry name" value="FlgN"/>
    <property type="match status" value="1"/>
</dbReference>
<accession>A0ABY8PNL4</accession>
<dbReference type="InterPro" id="IPR007809">
    <property type="entry name" value="FlgN-like"/>
</dbReference>
<dbReference type="InterPro" id="IPR036679">
    <property type="entry name" value="FlgN-like_sf"/>
</dbReference>
<evidence type="ECO:0000313" key="2">
    <source>
        <dbReference type="EMBL" id="WGS64234.1"/>
    </source>
</evidence>
<keyword evidence="2" id="KW-0966">Cell projection</keyword>
<dbReference type="Proteomes" id="UP001232493">
    <property type="component" value="Chromosome"/>
</dbReference>
<evidence type="ECO:0000256" key="1">
    <source>
        <dbReference type="ARBA" id="ARBA00022795"/>
    </source>
</evidence>
<name>A0ABY8PNL4_9BACT</name>